<dbReference type="SUPFAM" id="SSF50370">
    <property type="entry name" value="Ricin B-like lectins"/>
    <property type="match status" value="1"/>
</dbReference>
<dbReference type="InterPro" id="IPR001841">
    <property type="entry name" value="Znf_RING"/>
</dbReference>
<protein>
    <recommendedName>
        <fullName evidence="2">RING-type domain-containing protein</fullName>
    </recommendedName>
</protein>
<feature type="domain" description="RING-type" evidence="2">
    <location>
        <begin position="711"/>
        <end position="749"/>
    </location>
</feature>
<keyword evidence="1" id="KW-0863">Zinc-finger</keyword>
<keyword evidence="1" id="KW-0862">Zinc</keyword>
<dbReference type="SUPFAM" id="SSF52540">
    <property type="entry name" value="P-loop containing nucleoside triphosphate hydrolases"/>
    <property type="match status" value="1"/>
</dbReference>
<proteinExistence type="predicted"/>
<dbReference type="AlphaFoldDB" id="A0AA36MSP3"/>
<name>A0AA36MSP3_9DINO</name>
<dbReference type="Gene3D" id="3.40.50.300">
    <property type="entry name" value="P-loop containing nucleotide triphosphate hydrolases"/>
    <property type="match status" value="1"/>
</dbReference>
<dbReference type="GO" id="GO:0008270">
    <property type="term" value="F:zinc ion binding"/>
    <property type="evidence" value="ECO:0007669"/>
    <property type="project" value="UniProtKB-KW"/>
</dbReference>
<sequence length="759" mass="81856">GLFHRRFDWAMQLRIVVTGDTNSGKSTLSNAVIGSELLPTSNQSETSVITYVVPQQVGEGNDSKPVLRCYGGADLEPVEGTEEVRQRLHDLNLRARAALGVQCVECRLECPLRDSLNVFHPPAAEWQDVQFLDIGGANEILNPAVQVCSDLAYALSHRLIVCIRHDQITSRATQQLLLDIRCKAPYHFSDELARRDICPLILAITQVDQVLDAAPGESWEVLRQSLRAVLHATLADCGELTQVIPIVILSAKNSLQNLLTGGDQPQFEWNTFEELLINTAGLKRDIVRNSKVRRAAFIHELLQANLVPFHEEWPYHAQCLWHSRRDLGKKLAIGGAVAAGSVGTAVAFGVFLSASSAAAVAAAEAGAASAEAAAAAAAANSWWAWAFGFGQMSAAASAAAGAATTAEAAAATAAASAGAWGLGSALAGVSTALTVAAGSSLVASEGVSSVAGMAVRVRDVRMAFRCFKPSASAERIKAGKTYRDVLFYPDGTATWSPLQPLGSMMHPFLLLNKKTSAYLTFDGTQVFASSARDRPGQLWWAVPESPAGDVFVLQNADHLCNLRVEDPAWFSPDRRKAIRCTAEVPGQSWKAEPCEEGCIRLQNLQHGQYLYYDGFFTGAFDEAHPDQNWQVLPQVPFYLGGFKETAMSGKGQFFWPNGAPLFKGHLKGGKLLDGFVFDERCICHGHFSFTEDGPILEGLQPDEAVEGQTACLLCEQPSMATMGKALKPCNHAGTCEACATKVRECPYCRTPIEGVHRVM</sequence>
<reference evidence="3" key="1">
    <citation type="submission" date="2023-08" db="EMBL/GenBank/DDBJ databases">
        <authorList>
            <person name="Chen Y."/>
            <person name="Shah S."/>
            <person name="Dougan E. K."/>
            <person name="Thang M."/>
            <person name="Chan C."/>
        </authorList>
    </citation>
    <scope>NUCLEOTIDE SEQUENCE</scope>
</reference>
<organism evidence="3 4">
    <name type="scientific">Effrenium voratum</name>
    <dbReference type="NCBI Taxonomy" id="2562239"/>
    <lineage>
        <taxon>Eukaryota</taxon>
        <taxon>Sar</taxon>
        <taxon>Alveolata</taxon>
        <taxon>Dinophyceae</taxon>
        <taxon>Suessiales</taxon>
        <taxon>Symbiodiniaceae</taxon>
        <taxon>Effrenium</taxon>
    </lineage>
</organism>
<dbReference type="Gene3D" id="3.30.40.10">
    <property type="entry name" value="Zinc/RING finger domain, C3HC4 (zinc finger)"/>
    <property type="match status" value="1"/>
</dbReference>
<feature type="non-terminal residue" evidence="3">
    <location>
        <position position="1"/>
    </location>
</feature>
<dbReference type="InterPro" id="IPR027417">
    <property type="entry name" value="P-loop_NTPase"/>
</dbReference>
<dbReference type="PROSITE" id="PS50089">
    <property type="entry name" value="ZF_RING_2"/>
    <property type="match status" value="1"/>
</dbReference>
<evidence type="ECO:0000256" key="1">
    <source>
        <dbReference type="PROSITE-ProRule" id="PRU00175"/>
    </source>
</evidence>
<evidence type="ECO:0000259" key="2">
    <source>
        <dbReference type="PROSITE" id="PS50089"/>
    </source>
</evidence>
<keyword evidence="4" id="KW-1185">Reference proteome</keyword>
<dbReference type="InterPro" id="IPR013083">
    <property type="entry name" value="Znf_RING/FYVE/PHD"/>
</dbReference>
<dbReference type="InterPro" id="IPR045063">
    <property type="entry name" value="Dynamin_N"/>
</dbReference>
<dbReference type="Proteomes" id="UP001178507">
    <property type="component" value="Unassembled WGS sequence"/>
</dbReference>
<dbReference type="Pfam" id="PF00350">
    <property type="entry name" value="Dynamin_N"/>
    <property type="match status" value="1"/>
</dbReference>
<gene>
    <name evidence="3" type="ORF">EVOR1521_LOCUS9837</name>
</gene>
<dbReference type="EMBL" id="CAUJNA010000906">
    <property type="protein sequence ID" value="CAJ1382472.1"/>
    <property type="molecule type" value="Genomic_DNA"/>
</dbReference>
<evidence type="ECO:0000313" key="4">
    <source>
        <dbReference type="Proteomes" id="UP001178507"/>
    </source>
</evidence>
<evidence type="ECO:0000313" key="3">
    <source>
        <dbReference type="EMBL" id="CAJ1382472.1"/>
    </source>
</evidence>
<comment type="caution">
    <text evidence="3">The sequence shown here is derived from an EMBL/GenBank/DDBJ whole genome shotgun (WGS) entry which is preliminary data.</text>
</comment>
<accession>A0AA36MSP3</accession>
<dbReference type="Pfam" id="PF13920">
    <property type="entry name" value="zf-C3HC4_3"/>
    <property type="match status" value="1"/>
</dbReference>
<keyword evidence="1" id="KW-0479">Metal-binding</keyword>
<dbReference type="InterPro" id="IPR035992">
    <property type="entry name" value="Ricin_B-like_lectins"/>
</dbReference>